<evidence type="ECO:0000313" key="13">
    <source>
        <dbReference type="EMBL" id="TQV73926.1"/>
    </source>
</evidence>
<dbReference type="CDD" id="cd24017">
    <property type="entry name" value="ASKHA_T2SSL_N"/>
    <property type="match status" value="1"/>
</dbReference>
<comment type="similarity">
    <text evidence="2 10">Belongs to the GSP L family.</text>
</comment>
<evidence type="ECO:0000256" key="1">
    <source>
        <dbReference type="ARBA" id="ARBA00004377"/>
    </source>
</evidence>
<keyword evidence="6" id="KW-0812">Transmembrane</keyword>
<reference evidence="13 14" key="1">
    <citation type="submission" date="2019-06" db="EMBL/GenBank/DDBJ databases">
        <title>Draft genome of Aliikangiella marina GYP-15.</title>
        <authorList>
            <person name="Wang G."/>
        </authorList>
    </citation>
    <scope>NUCLEOTIDE SEQUENCE [LARGE SCALE GENOMIC DNA]</scope>
    <source>
        <strain evidence="13 14">GYP-15</strain>
    </source>
</reference>
<dbReference type="EMBL" id="VIKR01000003">
    <property type="protein sequence ID" value="TQV73926.1"/>
    <property type="molecule type" value="Genomic_DNA"/>
</dbReference>
<comment type="subcellular location">
    <subcellularLocation>
        <location evidence="1">Cell inner membrane</location>
        <topology evidence="1">Single-pass membrane protein</topology>
    </subcellularLocation>
</comment>
<dbReference type="Proteomes" id="UP000317839">
    <property type="component" value="Unassembled WGS sequence"/>
</dbReference>
<gene>
    <name evidence="13" type="ORF">FLL45_13770</name>
</gene>
<keyword evidence="14" id="KW-1185">Reference proteome</keyword>
<proteinExistence type="inferred from homology"/>
<evidence type="ECO:0000256" key="7">
    <source>
        <dbReference type="ARBA" id="ARBA00022927"/>
    </source>
</evidence>
<evidence type="ECO:0000259" key="11">
    <source>
        <dbReference type="Pfam" id="PF05134"/>
    </source>
</evidence>
<dbReference type="GO" id="GO:0015627">
    <property type="term" value="C:type II protein secretion system complex"/>
    <property type="evidence" value="ECO:0007669"/>
    <property type="project" value="InterPro"/>
</dbReference>
<comment type="function">
    <text evidence="10">Inner membrane component of the type II secretion system required for the energy-dependent secretion of extracellular factors such as proteases and toxins from the periplasm.</text>
</comment>
<evidence type="ECO:0000256" key="6">
    <source>
        <dbReference type="ARBA" id="ARBA00022692"/>
    </source>
</evidence>
<dbReference type="InterPro" id="IPR025691">
    <property type="entry name" value="GspL_pp_dom"/>
</dbReference>
<evidence type="ECO:0000259" key="12">
    <source>
        <dbReference type="Pfam" id="PF12693"/>
    </source>
</evidence>
<evidence type="ECO:0000313" key="14">
    <source>
        <dbReference type="Proteomes" id="UP000317839"/>
    </source>
</evidence>
<dbReference type="GO" id="GO:0009276">
    <property type="term" value="C:Gram-negative-bacterium-type cell wall"/>
    <property type="evidence" value="ECO:0007669"/>
    <property type="project" value="InterPro"/>
</dbReference>
<dbReference type="InterPro" id="IPR024230">
    <property type="entry name" value="GspL_cyto_dom"/>
</dbReference>
<dbReference type="Gene3D" id="3.30.420.380">
    <property type="match status" value="1"/>
</dbReference>
<evidence type="ECO:0000256" key="10">
    <source>
        <dbReference type="PIRNR" id="PIRNR015761"/>
    </source>
</evidence>
<keyword evidence="4" id="KW-1003">Cell membrane</keyword>
<sequence length="416" mass="46840">MNKLTIFWNDKGTAHFNWWVTDRSELAESAIPSLESHEILKADLACMAELAVGRKVELVVSSHDVHFNQVNIPGKAQRHLRKAIPYLLEEQLADSVDELFMAFGTKLPSGDIPVRAIELNYLKRIVEQFAEAEVKLDSVVTDLDLLETPEEGTLVVLKEGQVLVNDSKVGAWQCEQQDFSWLIQKQLNDVQEDDEMPIAIPMKVIAEEEEQYQFFEQNLPAGRFAPLSALVDSVYAYLSGYRIKPINMLQGEFEPKAESSPLKDMLLKVASVAGIVLAAHLIYQGSQWFSLKAESEYLLKERNALWKQAFPGRKVTSSPLRSMQSFLRGLGQGQANGGFLNLLKSTTGLITDLNLIYPTNISYNSARNELRMDIIAKDLRTLNSYRDELKSSGHEVDMSSATQRGEGYSSRLIIRR</sequence>
<keyword evidence="8" id="KW-1133">Transmembrane helix</keyword>
<evidence type="ECO:0000256" key="2">
    <source>
        <dbReference type="ARBA" id="ARBA00005318"/>
    </source>
</evidence>
<dbReference type="Pfam" id="PF05134">
    <property type="entry name" value="T2SSL"/>
    <property type="match status" value="1"/>
</dbReference>
<accession>A0A545T9N4</accession>
<keyword evidence="7 10" id="KW-0653">Protein transport</keyword>
<evidence type="ECO:0000256" key="8">
    <source>
        <dbReference type="ARBA" id="ARBA00022989"/>
    </source>
</evidence>
<dbReference type="OrthoDB" id="7011844at2"/>
<dbReference type="AlphaFoldDB" id="A0A545T9N4"/>
<dbReference type="GO" id="GO:0015628">
    <property type="term" value="P:protein secretion by the type II secretion system"/>
    <property type="evidence" value="ECO:0007669"/>
    <property type="project" value="InterPro"/>
</dbReference>
<dbReference type="GO" id="GO:0005886">
    <property type="term" value="C:plasma membrane"/>
    <property type="evidence" value="ECO:0007669"/>
    <property type="project" value="UniProtKB-SubCell"/>
</dbReference>
<dbReference type="NCBIfam" id="TIGR01709">
    <property type="entry name" value="typeII_sec_gspL"/>
    <property type="match status" value="1"/>
</dbReference>
<evidence type="ECO:0000256" key="5">
    <source>
        <dbReference type="ARBA" id="ARBA00022519"/>
    </source>
</evidence>
<dbReference type="RefSeq" id="WP_142942633.1">
    <property type="nucleotide sequence ID" value="NZ_VIKR01000003.1"/>
</dbReference>
<evidence type="ECO:0000256" key="4">
    <source>
        <dbReference type="ARBA" id="ARBA00022475"/>
    </source>
</evidence>
<feature type="domain" description="GspL periplasmic" evidence="12">
    <location>
        <begin position="268"/>
        <end position="416"/>
    </location>
</feature>
<organism evidence="13 14">
    <name type="scientific">Aliikangiella marina</name>
    <dbReference type="NCBI Taxonomy" id="1712262"/>
    <lineage>
        <taxon>Bacteria</taxon>
        <taxon>Pseudomonadati</taxon>
        <taxon>Pseudomonadota</taxon>
        <taxon>Gammaproteobacteria</taxon>
        <taxon>Oceanospirillales</taxon>
        <taxon>Pleioneaceae</taxon>
        <taxon>Aliikangiella</taxon>
    </lineage>
</organism>
<name>A0A545T9N4_9GAMM</name>
<dbReference type="Gene3D" id="3.30.1360.100">
    <property type="entry name" value="General secretion pathway protein M, EpsM"/>
    <property type="match status" value="1"/>
</dbReference>
<comment type="caution">
    <text evidence="13">The sequence shown here is derived from an EMBL/GenBank/DDBJ whole genome shotgun (WGS) entry which is preliminary data.</text>
</comment>
<dbReference type="SUPFAM" id="SSF53067">
    <property type="entry name" value="Actin-like ATPase domain"/>
    <property type="match status" value="1"/>
</dbReference>
<protein>
    <recommendedName>
        <fullName evidence="10">Type II secretion system protein L</fullName>
        <shortName evidence="10">T2SS protein L</shortName>
    </recommendedName>
</protein>
<evidence type="ECO:0000256" key="3">
    <source>
        <dbReference type="ARBA" id="ARBA00022448"/>
    </source>
</evidence>
<keyword evidence="9" id="KW-0472">Membrane</keyword>
<feature type="domain" description="GspL cytoplasmic actin-ATPase-like" evidence="11">
    <location>
        <begin position="41"/>
        <end position="255"/>
    </location>
</feature>
<keyword evidence="3 10" id="KW-0813">Transport</keyword>
<dbReference type="Pfam" id="PF12693">
    <property type="entry name" value="GspL_C"/>
    <property type="match status" value="1"/>
</dbReference>
<keyword evidence="5" id="KW-0997">Cell inner membrane</keyword>
<evidence type="ECO:0000256" key="9">
    <source>
        <dbReference type="ARBA" id="ARBA00023136"/>
    </source>
</evidence>
<dbReference type="PIRSF" id="PIRSF015761">
    <property type="entry name" value="Protein_L"/>
    <property type="match status" value="1"/>
</dbReference>
<dbReference type="InterPro" id="IPR007812">
    <property type="entry name" value="T2SS_protein-GspL"/>
</dbReference>
<dbReference type="InterPro" id="IPR043129">
    <property type="entry name" value="ATPase_NBD"/>
</dbReference>